<dbReference type="AlphaFoldDB" id="A0A7R9P451"/>
<protein>
    <submittedName>
        <fullName evidence="2">(California timema) hypothetical protein</fullName>
    </submittedName>
</protein>
<feature type="chain" id="PRO_5030984285" evidence="1">
    <location>
        <begin position="17"/>
        <end position="180"/>
    </location>
</feature>
<proteinExistence type="predicted"/>
<gene>
    <name evidence="2" type="ORF">TCMB3V08_LOCUS1704</name>
</gene>
<evidence type="ECO:0000313" key="2">
    <source>
        <dbReference type="EMBL" id="CAD7568954.1"/>
    </source>
</evidence>
<feature type="signal peptide" evidence="1">
    <location>
        <begin position="1"/>
        <end position="16"/>
    </location>
</feature>
<sequence>MVVLMAILSGSTPGWGTCYPERYWSSTRQLKYSQYRPSLQGSSSAEEFINCVVTPRYPRASPKHVLPYRRLVSEGLTNANTHSRTLVHWNIQKVPEPETASNGTFRISANVPETEVTFKNTSTSTDCVNTPNSSLVTQERHWRHPSHLPFPSTAINKLDHTLPSLDLAKPMWDDWNAASV</sequence>
<reference evidence="2" key="1">
    <citation type="submission" date="2020-11" db="EMBL/GenBank/DDBJ databases">
        <authorList>
            <person name="Tran Van P."/>
        </authorList>
    </citation>
    <scope>NUCLEOTIDE SEQUENCE</scope>
</reference>
<organism evidence="2">
    <name type="scientific">Timema californicum</name>
    <name type="common">California timema</name>
    <name type="synonym">Walking stick</name>
    <dbReference type="NCBI Taxonomy" id="61474"/>
    <lineage>
        <taxon>Eukaryota</taxon>
        <taxon>Metazoa</taxon>
        <taxon>Ecdysozoa</taxon>
        <taxon>Arthropoda</taxon>
        <taxon>Hexapoda</taxon>
        <taxon>Insecta</taxon>
        <taxon>Pterygota</taxon>
        <taxon>Neoptera</taxon>
        <taxon>Polyneoptera</taxon>
        <taxon>Phasmatodea</taxon>
        <taxon>Timematodea</taxon>
        <taxon>Timematoidea</taxon>
        <taxon>Timematidae</taxon>
        <taxon>Timema</taxon>
    </lineage>
</organism>
<keyword evidence="1" id="KW-0732">Signal</keyword>
<name>A0A7R9P451_TIMCA</name>
<dbReference type="EMBL" id="OE179499">
    <property type="protein sequence ID" value="CAD7568954.1"/>
    <property type="molecule type" value="Genomic_DNA"/>
</dbReference>
<evidence type="ECO:0000256" key="1">
    <source>
        <dbReference type="SAM" id="SignalP"/>
    </source>
</evidence>
<accession>A0A7R9P451</accession>